<reference evidence="8" key="1">
    <citation type="submission" date="2022-11" db="UniProtKB">
        <authorList>
            <consortium name="WormBaseParasite"/>
        </authorList>
    </citation>
    <scope>IDENTIFICATION</scope>
</reference>
<dbReference type="Proteomes" id="UP000887577">
    <property type="component" value="Unplaced"/>
</dbReference>
<proteinExistence type="inferred from homology"/>
<keyword evidence="7" id="KW-1185">Reference proteome</keyword>
<dbReference type="Pfam" id="PF10394">
    <property type="entry name" value="Hat1_N"/>
    <property type="match status" value="1"/>
</dbReference>
<dbReference type="GO" id="GO:0000781">
    <property type="term" value="C:chromosome, telomeric region"/>
    <property type="evidence" value="ECO:0007669"/>
    <property type="project" value="GOC"/>
</dbReference>
<dbReference type="GO" id="GO:0005634">
    <property type="term" value="C:nucleus"/>
    <property type="evidence" value="ECO:0007669"/>
    <property type="project" value="InterPro"/>
</dbReference>
<dbReference type="InterPro" id="IPR016181">
    <property type="entry name" value="Acyl_CoA_acyltransferase"/>
</dbReference>
<dbReference type="InterPro" id="IPR037113">
    <property type="entry name" value="Hat1_N_sf"/>
</dbReference>
<dbReference type="AlphaFoldDB" id="A0A914YUD6"/>
<dbReference type="SUPFAM" id="SSF55729">
    <property type="entry name" value="Acyl-CoA N-acyltransferases (Nat)"/>
    <property type="match status" value="1"/>
</dbReference>
<protein>
    <recommendedName>
        <fullName evidence="2">histone acetyltransferase</fullName>
        <ecNumber evidence="2">2.3.1.48</ecNumber>
    </recommendedName>
</protein>
<comment type="similarity">
    <text evidence="1">Belongs to the HAT1 family.</text>
</comment>
<evidence type="ECO:0000256" key="2">
    <source>
        <dbReference type="ARBA" id="ARBA00013184"/>
    </source>
</evidence>
<evidence type="ECO:0000259" key="6">
    <source>
        <dbReference type="Pfam" id="PF10394"/>
    </source>
</evidence>
<evidence type="ECO:0000313" key="7">
    <source>
        <dbReference type="Proteomes" id="UP000887577"/>
    </source>
</evidence>
<dbReference type="GO" id="GO:0031509">
    <property type="term" value="P:subtelomeric heterochromatin formation"/>
    <property type="evidence" value="ECO:0007669"/>
    <property type="project" value="InterPro"/>
</dbReference>
<dbReference type="GO" id="GO:0004402">
    <property type="term" value="F:histone acetyltransferase activity"/>
    <property type="evidence" value="ECO:0007669"/>
    <property type="project" value="InterPro"/>
</dbReference>
<accession>A0A914YUD6</accession>
<feature type="domain" description="Histone acetyl transferase HAT1 N-terminal" evidence="6">
    <location>
        <begin position="11"/>
        <end position="165"/>
    </location>
</feature>
<evidence type="ECO:0000256" key="3">
    <source>
        <dbReference type="ARBA" id="ARBA00022679"/>
    </source>
</evidence>
<evidence type="ECO:0000313" key="8">
    <source>
        <dbReference type="WBParaSite" id="PSU_v2.g3603.t1"/>
    </source>
</evidence>
<comment type="catalytic activity">
    <reaction evidence="5">
        <text>L-lysyl-[protein] + acetyl-CoA = N(6)-acetyl-L-lysyl-[protein] + CoA + H(+)</text>
        <dbReference type="Rhea" id="RHEA:45948"/>
        <dbReference type="Rhea" id="RHEA-COMP:9752"/>
        <dbReference type="Rhea" id="RHEA-COMP:10731"/>
        <dbReference type="ChEBI" id="CHEBI:15378"/>
        <dbReference type="ChEBI" id="CHEBI:29969"/>
        <dbReference type="ChEBI" id="CHEBI:57287"/>
        <dbReference type="ChEBI" id="CHEBI:57288"/>
        <dbReference type="ChEBI" id="CHEBI:61930"/>
        <dbReference type="EC" id="2.3.1.48"/>
    </reaction>
</comment>
<keyword evidence="3" id="KW-0808">Transferase</keyword>
<name>A0A914YUD6_9BILA</name>
<sequence>MYVEEDLLKQYVSDALECLKVKFVNNIDDISSAEPKHKVEFAYQQFGEGETIFGYKNLHLTLCYTEATMFPHLIIEHSGKIENSKQEPDDIYKLMEIEIVKDQKDSFENREIFMEKVKEQINFEPFGTELPTFINDKKTGKKFALFRLDGELTEKQKLYVEHIQSILFTLLKK</sequence>
<keyword evidence="4" id="KW-0012">Acyltransferase</keyword>
<dbReference type="EC" id="2.3.1.48" evidence="2"/>
<evidence type="ECO:0000256" key="4">
    <source>
        <dbReference type="ARBA" id="ARBA00023315"/>
    </source>
</evidence>
<organism evidence="7 8">
    <name type="scientific">Panagrolaimus superbus</name>
    <dbReference type="NCBI Taxonomy" id="310955"/>
    <lineage>
        <taxon>Eukaryota</taxon>
        <taxon>Metazoa</taxon>
        <taxon>Ecdysozoa</taxon>
        <taxon>Nematoda</taxon>
        <taxon>Chromadorea</taxon>
        <taxon>Rhabditida</taxon>
        <taxon>Tylenchina</taxon>
        <taxon>Panagrolaimomorpha</taxon>
        <taxon>Panagrolaimoidea</taxon>
        <taxon>Panagrolaimidae</taxon>
        <taxon>Panagrolaimus</taxon>
    </lineage>
</organism>
<dbReference type="InterPro" id="IPR019467">
    <property type="entry name" value="Hat1_N"/>
</dbReference>
<evidence type="ECO:0000256" key="5">
    <source>
        <dbReference type="ARBA" id="ARBA00048017"/>
    </source>
</evidence>
<dbReference type="Gene3D" id="3.90.360.10">
    <property type="entry name" value="Histone acetyl transferase 1 (HAT1), N-terminal domain"/>
    <property type="match status" value="1"/>
</dbReference>
<dbReference type="WBParaSite" id="PSU_v2.g3603.t1">
    <property type="protein sequence ID" value="PSU_v2.g3603.t1"/>
    <property type="gene ID" value="PSU_v2.g3603"/>
</dbReference>
<dbReference type="InterPro" id="IPR017380">
    <property type="entry name" value="Hist_AcTrfase_B-typ_cat-su"/>
</dbReference>
<evidence type="ECO:0000256" key="1">
    <source>
        <dbReference type="ARBA" id="ARBA00010543"/>
    </source>
</evidence>
<dbReference type="PANTHER" id="PTHR12046">
    <property type="entry name" value="HISTONE ACETYLTRANSFERASE TYPE B CATALYTIC SUBUNIT"/>
    <property type="match status" value="1"/>
</dbReference>